<reference evidence="7 8" key="1">
    <citation type="submission" date="2020-06" db="EMBL/GenBank/DDBJ databases">
        <authorList>
            <person name="Li R."/>
            <person name="Bekaert M."/>
        </authorList>
    </citation>
    <scope>NUCLEOTIDE SEQUENCE [LARGE SCALE GENOMIC DNA]</scope>
    <source>
        <strain evidence="8">wild</strain>
    </source>
</reference>
<dbReference type="InterPro" id="IPR000352">
    <property type="entry name" value="Pep_chain_release_fac_I"/>
</dbReference>
<keyword evidence="8" id="KW-1185">Reference proteome</keyword>
<evidence type="ECO:0000313" key="7">
    <source>
        <dbReference type="EMBL" id="CAC5409381.1"/>
    </source>
</evidence>
<dbReference type="PANTHER" id="PTHR11075:SF54">
    <property type="entry name" value="LARGE RIBOSOMAL SUBUNIT PROTEIN ML62"/>
    <property type="match status" value="1"/>
</dbReference>
<proteinExistence type="inferred from homology"/>
<dbReference type="GO" id="GO:0005762">
    <property type="term" value="C:mitochondrial large ribosomal subunit"/>
    <property type="evidence" value="ECO:0007669"/>
    <property type="project" value="TreeGrafter"/>
</dbReference>
<dbReference type="GO" id="GO:0004045">
    <property type="term" value="F:peptidyl-tRNA hydrolase activity"/>
    <property type="evidence" value="ECO:0007669"/>
    <property type="project" value="UniProtKB-EC"/>
</dbReference>
<accession>A0A6J8DPE4</accession>
<dbReference type="OrthoDB" id="270639at2759"/>
<dbReference type="SUPFAM" id="SSF110916">
    <property type="entry name" value="Peptidyl-tRNA hydrolase domain-like"/>
    <property type="match status" value="1"/>
</dbReference>
<evidence type="ECO:0000256" key="3">
    <source>
        <dbReference type="ARBA" id="ARBA00039441"/>
    </source>
</evidence>
<dbReference type="PANTHER" id="PTHR11075">
    <property type="entry name" value="PEPTIDE CHAIN RELEASE FACTOR"/>
    <property type="match status" value="1"/>
</dbReference>
<evidence type="ECO:0000313" key="8">
    <source>
        <dbReference type="Proteomes" id="UP000507470"/>
    </source>
</evidence>
<evidence type="ECO:0000256" key="1">
    <source>
        <dbReference type="ARBA" id="ARBA00013260"/>
    </source>
</evidence>
<comment type="similarity">
    <text evidence="2">Belongs to the prokaryotic/mitochondrial release factor family. Mitochondrion-specific ribosomal protein mL62 subfamily.</text>
</comment>
<name>A0A6J8DPE4_MYTCO</name>
<sequence length="193" mass="22623">MALRAFCHKCLFNSSFKQLTSYQRHGFKSIYSIDQIYPNSNPDILKQNTLETVKPGFTGFIPVEKLEIKSSRGSGPGGQSVNKSNNKVEIRFHVASADWIPDNLKEKFLEQEKNRINKEGYFITMSHKTRKHILNQSDCINKIRTAIYECMLEREPPSEEHLEKISKRLEKQQRERLREKRSHSLKKKDRKSL</sequence>
<evidence type="ECO:0000256" key="5">
    <source>
        <dbReference type="SAM" id="MobiDB-lite"/>
    </source>
</evidence>
<feature type="region of interest" description="Disordered" evidence="5">
    <location>
        <begin position="156"/>
        <end position="193"/>
    </location>
</feature>
<evidence type="ECO:0000256" key="2">
    <source>
        <dbReference type="ARBA" id="ARBA00038225"/>
    </source>
</evidence>
<feature type="compositionally biased region" description="Basic residues" evidence="5">
    <location>
        <begin position="179"/>
        <end position="193"/>
    </location>
</feature>
<dbReference type="EC" id="3.1.1.29" evidence="1"/>
<keyword evidence="7" id="KW-0378">Hydrolase</keyword>
<protein>
    <recommendedName>
        <fullName evidence="3">Large ribosomal subunit protein mL62</fullName>
        <ecNumber evidence="1">3.1.1.29</ecNumber>
    </recommendedName>
    <alternativeName>
        <fullName evidence="4">Peptidyl-tRNA hydrolase ICT1, mitochondrial</fullName>
    </alternativeName>
</protein>
<feature type="domain" description="Prokaryotic-type class I peptide chain release factors" evidence="6">
    <location>
        <begin position="61"/>
        <end position="188"/>
    </location>
</feature>
<dbReference type="Proteomes" id="UP000507470">
    <property type="component" value="Unassembled WGS sequence"/>
</dbReference>
<dbReference type="InterPro" id="IPR052104">
    <property type="entry name" value="Mito_Release_Factor_mL62"/>
</dbReference>
<evidence type="ECO:0000259" key="6">
    <source>
        <dbReference type="Pfam" id="PF00472"/>
    </source>
</evidence>
<evidence type="ECO:0000256" key="4">
    <source>
        <dbReference type="ARBA" id="ARBA00041531"/>
    </source>
</evidence>
<dbReference type="Gene3D" id="3.30.160.20">
    <property type="match status" value="1"/>
</dbReference>
<dbReference type="Pfam" id="PF00472">
    <property type="entry name" value="RF-1"/>
    <property type="match status" value="1"/>
</dbReference>
<dbReference type="GO" id="GO:0070126">
    <property type="term" value="P:mitochondrial translational termination"/>
    <property type="evidence" value="ECO:0007669"/>
    <property type="project" value="TreeGrafter"/>
</dbReference>
<gene>
    <name evidence="7" type="ORF">MCOR_42679</name>
</gene>
<organism evidence="7 8">
    <name type="scientific">Mytilus coruscus</name>
    <name type="common">Sea mussel</name>
    <dbReference type="NCBI Taxonomy" id="42192"/>
    <lineage>
        <taxon>Eukaryota</taxon>
        <taxon>Metazoa</taxon>
        <taxon>Spiralia</taxon>
        <taxon>Lophotrochozoa</taxon>
        <taxon>Mollusca</taxon>
        <taxon>Bivalvia</taxon>
        <taxon>Autobranchia</taxon>
        <taxon>Pteriomorphia</taxon>
        <taxon>Mytilida</taxon>
        <taxon>Mytiloidea</taxon>
        <taxon>Mytilidae</taxon>
        <taxon>Mytilinae</taxon>
        <taxon>Mytilus</taxon>
    </lineage>
</organism>
<dbReference type="GO" id="GO:0016150">
    <property type="term" value="F:translation release factor activity, codon nonspecific"/>
    <property type="evidence" value="ECO:0007669"/>
    <property type="project" value="TreeGrafter"/>
</dbReference>
<feature type="compositionally biased region" description="Basic and acidic residues" evidence="5">
    <location>
        <begin position="156"/>
        <end position="178"/>
    </location>
</feature>
<dbReference type="FunFam" id="3.30.160.20:FF:000046">
    <property type="entry name" value="Peptidyl-tRNA hydrolase ICT1"/>
    <property type="match status" value="1"/>
</dbReference>
<dbReference type="AlphaFoldDB" id="A0A6J8DPE4"/>
<dbReference type="EMBL" id="CACVKT020007641">
    <property type="protein sequence ID" value="CAC5409381.1"/>
    <property type="molecule type" value="Genomic_DNA"/>
</dbReference>